<dbReference type="Gene3D" id="2.120.10.30">
    <property type="entry name" value="TolB, C-terminal domain"/>
    <property type="match status" value="1"/>
</dbReference>
<dbReference type="STRING" id="659014.SAMN04487996_10736"/>
<dbReference type="EMBL" id="FNAN01000007">
    <property type="protein sequence ID" value="SDE80294.1"/>
    <property type="molecule type" value="Genomic_DNA"/>
</dbReference>
<dbReference type="PANTHER" id="PTHR33546">
    <property type="entry name" value="LARGE, MULTIFUNCTIONAL SECRETED PROTEIN-RELATED"/>
    <property type="match status" value="1"/>
</dbReference>
<name>A0A1G7FWL8_9BACT</name>
<proteinExistence type="predicted"/>
<dbReference type="RefSeq" id="WP_090149933.1">
    <property type="nucleotide sequence ID" value="NZ_FNAN01000007.1"/>
</dbReference>
<reference evidence="3" key="1">
    <citation type="submission" date="2016-10" db="EMBL/GenBank/DDBJ databases">
        <authorList>
            <person name="Varghese N."/>
            <person name="Submissions S."/>
        </authorList>
    </citation>
    <scope>NUCLEOTIDE SEQUENCE [LARGE SCALE GENOMIC DNA]</scope>
    <source>
        <strain evidence="3">DSM 25329</strain>
    </source>
</reference>
<evidence type="ECO:0000313" key="2">
    <source>
        <dbReference type="EMBL" id="SDE80294.1"/>
    </source>
</evidence>
<protein>
    <submittedName>
        <fullName evidence="2">Glucose/arabinose dehydrogenase, beta-propeller fold</fullName>
    </submittedName>
</protein>
<evidence type="ECO:0000259" key="1">
    <source>
        <dbReference type="Pfam" id="PF22807"/>
    </source>
</evidence>
<feature type="domain" description="Pyrroloquinoline quinone-dependent pyranose dehydrogenase beta-propeller" evidence="1">
    <location>
        <begin position="72"/>
        <end position="410"/>
    </location>
</feature>
<dbReference type="OrthoDB" id="9811395at2"/>
<dbReference type="PROSITE" id="PS51257">
    <property type="entry name" value="PROKAR_LIPOPROTEIN"/>
    <property type="match status" value="1"/>
</dbReference>
<organism evidence="2 3">
    <name type="scientific">Dyadobacter soli</name>
    <dbReference type="NCBI Taxonomy" id="659014"/>
    <lineage>
        <taxon>Bacteria</taxon>
        <taxon>Pseudomonadati</taxon>
        <taxon>Bacteroidota</taxon>
        <taxon>Cytophagia</taxon>
        <taxon>Cytophagales</taxon>
        <taxon>Spirosomataceae</taxon>
        <taxon>Dyadobacter</taxon>
    </lineage>
</organism>
<sequence>MKTLHHYRKSVLTVIAVGLLATISISCDDDDDDFWDAFIPETDKEATSAQIQGYVFYPALQPASDENVARLKVPSGFKVTKFAEGMGKPRILATSEKGHVYASDREAGIVMMLMDTNGDGVADDKKTVANIKQVHGLYIHDGKMYMAAVKEVFMAGINADGTLGQPRMLISDLPDGGQHPNRTLAFGPDKKMYISVGSTCNACPEPNPENATLLRAEADGSNRKVFAKGLRNTIGFGWHPETAELWGMDHGIDWLGDDEQKEELNQIKQNADYGWPYIYGEGKYNPGDRPKGDTTYQQYLQKTTLPSLTYQAHSAPMAMTFYTGSQFPQDYRNDAFVAMRGSWNRSSPVGYKIARVHFENGKPVRFDDFVTGFTVDNNKAHFGRLVGVAVHSDGSLLFSDDTNGVIYRVAYQ</sequence>
<keyword evidence="3" id="KW-1185">Reference proteome</keyword>
<dbReference type="Pfam" id="PF22807">
    <property type="entry name" value="TrAA12"/>
    <property type="match status" value="1"/>
</dbReference>
<evidence type="ECO:0000313" key="3">
    <source>
        <dbReference type="Proteomes" id="UP000198748"/>
    </source>
</evidence>
<dbReference type="InterPro" id="IPR011042">
    <property type="entry name" value="6-blade_b-propeller_TolB-like"/>
</dbReference>
<dbReference type="SUPFAM" id="SSF50952">
    <property type="entry name" value="Soluble quinoprotein glucose dehydrogenase"/>
    <property type="match status" value="1"/>
</dbReference>
<accession>A0A1G7FWL8</accession>
<dbReference type="InterPro" id="IPR011041">
    <property type="entry name" value="Quinoprot_gluc/sorb_DH_b-prop"/>
</dbReference>
<gene>
    <name evidence="2" type="ORF">SAMN04487996_10736</name>
</gene>
<dbReference type="PANTHER" id="PTHR33546:SF1">
    <property type="entry name" value="LARGE, MULTIFUNCTIONAL SECRETED PROTEIN"/>
    <property type="match status" value="1"/>
</dbReference>
<dbReference type="Proteomes" id="UP000198748">
    <property type="component" value="Unassembled WGS sequence"/>
</dbReference>
<dbReference type="InterPro" id="IPR054539">
    <property type="entry name" value="Beta-prop_PDH"/>
</dbReference>
<dbReference type="AlphaFoldDB" id="A0A1G7FWL8"/>